<dbReference type="CDD" id="cd07960">
    <property type="entry name" value="Anticodon_Ia_Ile_BEm"/>
    <property type="match status" value="1"/>
</dbReference>
<organism evidence="12 13">
    <name type="scientific">Plasmodium yoelii</name>
    <dbReference type="NCBI Taxonomy" id="5861"/>
    <lineage>
        <taxon>Eukaryota</taxon>
        <taxon>Sar</taxon>
        <taxon>Alveolata</taxon>
        <taxon>Apicomplexa</taxon>
        <taxon>Aconoidasida</taxon>
        <taxon>Haemosporida</taxon>
        <taxon>Plasmodiidae</taxon>
        <taxon>Plasmodium</taxon>
        <taxon>Plasmodium (Vinckeia)</taxon>
    </lineage>
</organism>
<dbReference type="GO" id="GO:0002161">
    <property type="term" value="F:aminoacyl-tRNA deacylase activity"/>
    <property type="evidence" value="ECO:0007669"/>
    <property type="project" value="InterPro"/>
</dbReference>
<feature type="compositionally biased region" description="Basic and acidic residues" evidence="7">
    <location>
        <begin position="1207"/>
        <end position="1221"/>
    </location>
</feature>
<gene>
    <name evidence="12" type="ORF">PY17X_1442500</name>
</gene>
<dbReference type="VEuPathDB" id="PlasmoDB:PY07372"/>
<dbReference type="PANTHER" id="PTHR42780:SF1">
    <property type="entry name" value="ISOLEUCINE--TRNA LIGASE, CYTOPLASMIC"/>
    <property type="match status" value="1"/>
</dbReference>
<dbReference type="Gene3D" id="3.90.740.10">
    <property type="entry name" value="Valyl/Leucyl/Isoleucyl-tRNA synthetase, editing domain"/>
    <property type="match status" value="1"/>
</dbReference>
<evidence type="ECO:0000256" key="4">
    <source>
        <dbReference type="ARBA" id="ARBA00022840"/>
    </source>
</evidence>
<comment type="similarity">
    <text evidence="1">Belongs to the class-I aminoacyl-tRNA synthetase family.</text>
</comment>
<dbReference type="InterPro" id="IPR009008">
    <property type="entry name" value="Val/Leu/Ile-tRNA-synth_edit"/>
</dbReference>
<keyword evidence="2 12" id="KW-0436">Ligase</keyword>
<feature type="domain" description="Aminoacyl-tRNA synthetase class Ia" evidence="9">
    <location>
        <begin position="331"/>
        <end position="843"/>
    </location>
</feature>
<keyword evidence="3" id="KW-0547">Nucleotide-binding</keyword>
<feature type="domain" description="Methionyl/Valyl/Leucyl/Isoleucyl-tRNA synthetase anticodon-binding" evidence="11">
    <location>
        <begin position="1308"/>
        <end position="1434"/>
    </location>
</feature>
<feature type="signal peptide" evidence="8">
    <location>
        <begin position="1"/>
        <end position="22"/>
    </location>
</feature>
<dbReference type="SUPFAM" id="SSF50677">
    <property type="entry name" value="ValRS/IleRS/LeuRS editing domain"/>
    <property type="match status" value="1"/>
</dbReference>
<dbReference type="KEGG" id="pyo:PY17X_1442500"/>
<dbReference type="GeneID" id="3800429"/>
<dbReference type="VEuPathDB" id="PlasmoDB:PY07371"/>
<feature type="compositionally biased region" description="Basic and acidic residues" evidence="7">
    <location>
        <begin position="1168"/>
        <end position="1197"/>
    </location>
</feature>
<dbReference type="InterPro" id="IPR002300">
    <property type="entry name" value="aa-tRNA-synth_Ia"/>
</dbReference>
<name>A0A4V0KU37_PLAYE</name>
<dbReference type="OrthoDB" id="10264412at2759"/>
<dbReference type="Pfam" id="PF00133">
    <property type="entry name" value="tRNA-synt_1"/>
    <property type="match status" value="2"/>
</dbReference>
<dbReference type="Pfam" id="PF08264">
    <property type="entry name" value="Anticodon_1"/>
    <property type="match status" value="1"/>
</dbReference>
<dbReference type="InterPro" id="IPR009080">
    <property type="entry name" value="tRNAsynth_Ia_anticodon-bd"/>
</dbReference>
<evidence type="ECO:0000256" key="1">
    <source>
        <dbReference type="ARBA" id="ARBA00005594"/>
    </source>
</evidence>
<dbReference type="Gene3D" id="3.40.50.620">
    <property type="entry name" value="HUPs"/>
    <property type="match status" value="3"/>
</dbReference>
<dbReference type="Proteomes" id="UP000072874">
    <property type="component" value="Chromosome 14"/>
</dbReference>
<dbReference type="PANTHER" id="PTHR42780">
    <property type="entry name" value="SOLEUCYL-TRNA SYNTHETASE"/>
    <property type="match status" value="1"/>
</dbReference>
<sequence length="1613" mass="194090">MIKYLLFIGLTFLLIYIKSSNCMSLYKNNKNNIHLFKHNKTSNFISPVKNTYKFKVRLKENKKNIKDVIKESINLPMQLLPTVYDSFAKQIFIQELWNKNNIYEKRNFINIKKCIYNKKNNNSEGKGIRAFPQNSLTCEIKNGKKNKTNLKNDNLLKKENLLKNKTNLKKENLLQINEYTKSESFSKKKKKKNNKKYILSKLYNKLINKIKIIHDGPPYANNDIHIGHILNKIIKDIYLKFFLLKNFFVLLIHGFDSHGLPIEYNVMKLLKIKNIKDINLNDYPFNKIGSPDIYTNSPTDIFSKIRTLVKKKKINNLFYEKLFQKCTSMISQSEDVVMKKKIDNFKKLCKLYSSYFINKQFISLISYGIWGYWNYSYITFYKFYEQIQTNVFEKLLKKKYVYISNRPIYHSYETKTVLSDSEIIYKNRVCNSFYFFYNFNKIGNDYLLAVLNNIRENKLINEIIQLNNEEIEFCQNNYEMIANCIHENDISNNYINTIINKIRNNLRSNIKIFVFTTQIYTIFNNKALLIHDKYLYRIVKGIYKNFENIYFLICDKSFDMFYEKFKQFYCKKNEIIEFKTIGTIQGRHLNDSTYYNFINNQENQFLLTNENKLNEYFGSGIVHIAPSHGFIDYNLYYKNNKLKKIYLNKLDYENIKNKDKTHKINKVENEDTFFDSSSQNVIDENDDLQEEYNKIIINKCRKNINLIKKYEDKSSQLLILQFLRNNNYDCKLLNQEKYNKININQNNYHLLFFYAFYENIFFHFPYNHLYPFDWRSHTSVQVKSLLQIYIDIEKIKKNKYFYKNIKNINFLNNNNKNYLINTMKDRNDWCISRQKYWGLNIPLKDIKINDNQNFIFKNQIMDVWFDSSVSYLYVLYMCKHILYNIYLKKILSSFKKNYNYNLYTNKFIQKKKKSISHWYVSNKYLNIKTDTQSFYINDIYKEITKDKNISHDNNPILNETNLLKNIIEKKKIFDPQKNYKNIIKEIKNKSNYFKIKKVDDIILFNNKNKKQMYKNNLSIFLCCEGIDQIRGWFQSFFFIYFILNYINEKKTKIKNSNNNDDNDDKNNDDNDDKFSSFKKYLPIKNVIVHNYVVDYNNVKMSKSLNNVISPRDIFIGINNKPQNLMTNHHNTYIKMENYKNKPTTHSPIVQNSNDCVTSNCQTGTLVDKSGDEQKWDQKRDQKNEQKCEQKHDPKHDQTNSTLDINENNDKDKSNTNSRKEMKNLKSQFDDFTKNIKDKKKFNADIVRLWVCCYNFLDRNISISYDILENINKYIYLKIYNTLKFLLNNIYDLNFTEKKIEYNKLQIMDKYILYKKDCLIKNCLNSYKNFQLQLLIKYILNFIHKDLAIYIDYSKDRLYIHEKNSINRRNCQKIFYKIIIDLLRILAPITPHLCEDLYQSFRNLKNNNLNKLKKINGKIKSIFLLPFPKIKNYKQVNLDILFLIKYYIHKQLNSYFSNSLLAIVYIYCDNDEILNLLKKFLKNVSPLDNFNNYDDLRFVFNVSNIIICNDLSDVQKMDENYKTYKIPLLTNIMNSNTNENNISDDFFQKNDQKQHDFENISNFDEHTKYANLSIGIKKSESQRCSRCWMYGETVSFFKESFFCPRCLDIIKTYL</sequence>
<feature type="domain" description="Aminoacyl-tRNA synthetase class Ia" evidence="9">
    <location>
        <begin position="208"/>
        <end position="277"/>
    </location>
</feature>
<evidence type="ECO:0000259" key="9">
    <source>
        <dbReference type="Pfam" id="PF00133"/>
    </source>
</evidence>
<dbReference type="OMA" id="HLCEDVY"/>
<accession>A0A4V0KU37</accession>
<feature type="chain" id="PRO_5020420356" evidence="8">
    <location>
        <begin position="23"/>
        <end position="1613"/>
    </location>
</feature>
<dbReference type="InterPro" id="IPR023586">
    <property type="entry name" value="Ile-tRNA-ligase_type2"/>
</dbReference>
<feature type="region of interest" description="Disordered" evidence="7">
    <location>
        <begin position="1167"/>
        <end position="1221"/>
    </location>
</feature>
<dbReference type="SUPFAM" id="SSF52374">
    <property type="entry name" value="Nucleotidylyl transferase"/>
    <property type="match status" value="1"/>
</dbReference>
<keyword evidence="4" id="KW-0067">ATP-binding</keyword>
<keyword evidence="6" id="KW-0030">Aminoacyl-tRNA synthetase</keyword>
<dbReference type="InterPro" id="IPR010663">
    <property type="entry name" value="Znf_FPG/IleRS"/>
</dbReference>
<dbReference type="GO" id="GO:0005524">
    <property type="term" value="F:ATP binding"/>
    <property type="evidence" value="ECO:0007669"/>
    <property type="project" value="UniProtKB-KW"/>
</dbReference>
<evidence type="ECO:0000256" key="5">
    <source>
        <dbReference type="ARBA" id="ARBA00022917"/>
    </source>
</evidence>
<dbReference type="VEuPathDB" id="PlasmoDB:Py17XNL_001401257"/>
<dbReference type="EMBL" id="LM993668">
    <property type="protein sequence ID" value="VTZ81733.1"/>
    <property type="molecule type" value="Genomic_DNA"/>
</dbReference>
<dbReference type="VEuPathDB" id="PlasmoDB:PY05788"/>
<evidence type="ECO:0000313" key="13">
    <source>
        <dbReference type="Proteomes" id="UP000072874"/>
    </source>
</evidence>
<keyword evidence="8" id="KW-0732">Signal</keyword>
<feature type="domain" description="Zinc finger FPG/IleRS-type" evidence="10">
    <location>
        <begin position="1581"/>
        <end position="1607"/>
    </location>
</feature>
<evidence type="ECO:0000256" key="2">
    <source>
        <dbReference type="ARBA" id="ARBA00022598"/>
    </source>
</evidence>
<dbReference type="SUPFAM" id="SSF47323">
    <property type="entry name" value="Anticodon-binding domain of a subclass of class I aminoacyl-tRNA synthetases"/>
    <property type="match status" value="1"/>
</dbReference>
<evidence type="ECO:0000256" key="6">
    <source>
        <dbReference type="ARBA" id="ARBA00023146"/>
    </source>
</evidence>
<keyword evidence="5" id="KW-0648">Protein biosynthesis</keyword>
<dbReference type="Pfam" id="PF06827">
    <property type="entry name" value="zf-FPG_IleRS"/>
    <property type="match status" value="1"/>
</dbReference>
<evidence type="ECO:0000259" key="10">
    <source>
        <dbReference type="Pfam" id="PF06827"/>
    </source>
</evidence>
<dbReference type="InterPro" id="IPR014729">
    <property type="entry name" value="Rossmann-like_a/b/a_fold"/>
</dbReference>
<evidence type="ECO:0000256" key="3">
    <source>
        <dbReference type="ARBA" id="ARBA00022741"/>
    </source>
</evidence>
<evidence type="ECO:0000313" key="12">
    <source>
        <dbReference type="EMBL" id="VTZ81733.1"/>
    </source>
</evidence>
<dbReference type="VEuPathDB" id="PlasmoDB:PY17X_1442500"/>
<evidence type="ECO:0000259" key="11">
    <source>
        <dbReference type="Pfam" id="PF08264"/>
    </source>
</evidence>
<dbReference type="Gene3D" id="1.10.730.20">
    <property type="match status" value="1"/>
</dbReference>
<evidence type="ECO:0000256" key="7">
    <source>
        <dbReference type="SAM" id="MobiDB-lite"/>
    </source>
</evidence>
<dbReference type="InterPro" id="IPR001412">
    <property type="entry name" value="aa-tRNA-synth_I_CS"/>
</dbReference>
<reference evidence="12 13" key="1">
    <citation type="journal article" date="2014" name="BMC Biol.">
        <title>A comprehensive evaluation of rodent malaria parasite genomes and gene expression.</title>
        <authorList>
            <person name="Otto T.D."/>
            <person name="Bohme U."/>
            <person name="Jackson A.P."/>
            <person name="Hunt M."/>
            <person name="Franke-Fayard B."/>
            <person name="Hoeijmakers W.A."/>
            <person name="Religa A.A."/>
            <person name="Robertson L."/>
            <person name="Sanders M."/>
            <person name="Ogun S.A."/>
            <person name="Cunningham D."/>
            <person name="Erhart A."/>
            <person name="Billker O."/>
            <person name="Khan S.M."/>
            <person name="Stunnenberg H.G."/>
            <person name="Langhorne J."/>
            <person name="Holder A.A."/>
            <person name="Waters A.P."/>
            <person name="Newbold C.I."/>
            <person name="Pain A."/>
            <person name="Berriman M."/>
            <person name="Janse C.J."/>
        </authorList>
    </citation>
    <scope>NUCLEOTIDE SEQUENCE [LARGE SCALE GENOMIC DNA]</scope>
    <source>
        <strain evidence="12 13">17X</strain>
    </source>
</reference>
<proteinExistence type="inferred from homology"/>
<dbReference type="VEuPathDB" id="PlasmoDB:PYYM_1444100"/>
<dbReference type="GO" id="GO:0000049">
    <property type="term" value="F:tRNA binding"/>
    <property type="evidence" value="ECO:0007669"/>
    <property type="project" value="InterPro"/>
</dbReference>
<evidence type="ECO:0000256" key="8">
    <source>
        <dbReference type="SAM" id="SignalP"/>
    </source>
</evidence>
<dbReference type="PROSITE" id="PS00178">
    <property type="entry name" value="AA_TRNA_LIGASE_I"/>
    <property type="match status" value="1"/>
</dbReference>
<dbReference type="InterPro" id="IPR033708">
    <property type="entry name" value="Anticodon_Ile_BEm"/>
</dbReference>
<protein>
    <submittedName>
        <fullName evidence="12">Isoleucine--tRNA ligase, putative</fullName>
    </submittedName>
</protein>
<dbReference type="GO" id="GO:0006428">
    <property type="term" value="P:isoleucyl-tRNA aminoacylation"/>
    <property type="evidence" value="ECO:0007669"/>
    <property type="project" value="TreeGrafter"/>
</dbReference>
<dbReference type="InterPro" id="IPR013155">
    <property type="entry name" value="M/V/L/I-tRNA-synth_anticd-bd"/>
</dbReference>
<dbReference type="GO" id="GO:0004822">
    <property type="term" value="F:isoleucine-tRNA ligase activity"/>
    <property type="evidence" value="ECO:0007669"/>
    <property type="project" value="InterPro"/>
</dbReference>
<dbReference type="RefSeq" id="XP_022812971.1">
    <property type="nucleotide sequence ID" value="XM_022957609.1"/>
</dbReference>